<evidence type="ECO:0000256" key="1">
    <source>
        <dbReference type="ARBA" id="ARBA00022729"/>
    </source>
</evidence>
<protein>
    <submittedName>
        <fullName evidence="4">Autotransporter-associated beta strand repeat-containing protein</fullName>
    </submittedName>
</protein>
<keyword evidence="1" id="KW-0732">Signal</keyword>
<gene>
    <name evidence="4" type="ORF">F7R26_033955</name>
</gene>
<dbReference type="InterPro" id="IPR011050">
    <property type="entry name" value="Pectin_lyase_fold/virulence"/>
</dbReference>
<organism evidence="4 5">
    <name type="scientific">Cupriavidus basilensis</name>
    <dbReference type="NCBI Taxonomy" id="68895"/>
    <lineage>
        <taxon>Bacteria</taxon>
        <taxon>Pseudomonadati</taxon>
        <taxon>Pseudomonadota</taxon>
        <taxon>Betaproteobacteria</taxon>
        <taxon>Burkholderiales</taxon>
        <taxon>Burkholderiaceae</taxon>
        <taxon>Cupriavidus</taxon>
    </lineage>
</organism>
<evidence type="ECO:0000313" key="4">
    <source>
        <dbReference type="EMBL" id="QOT79688.1"/>
    </source>
</evidence>
<accession>A0A7M2H4C1</accession>
<dbReference type="PROSITE" id="PS51208">
    <property type="entry name" value="AUTOTRANSPORTER"/>
    <property type="match status" value="1"/>
</dbReference>
<dbReference type="InterPro" id="IPR013425">
    <property type="entry name" value="Autotrns_rpt"/>
</dbReference>
<dbReference type="SUPFAM" id="SSF51126">
    <property type="entry name" value="Pectin lyase-like"/>
    <property type="match status" value="3"/>
</dbReference>
<evidence type="ECO:0000256" key="2">
    <source>
        <dbReference type="SAM" id="MobiDB-lite"/>
    </source>
</evidence>
<dbReference type="NCBIfam" id="TIGR02601">
    <property type="entry name" value="autotrns_rpt"/>
    <property type="match status" value="3"/>
</dbReference>
<dbReference type="InterPro" id="IPR005546">
    <property type="entry name" value="Autotransporte_beta"/>
</dbReference>
<evidence type="ECO:0000313" key="5">
    <source>
        <dbReference type="Proteomes" id="UP000397656"/>
    </source>
</evidence>
<dbReference type="InterPro" id="IPR024973">
    <property type="entry name" value="ESPR"/>
</dbReference>
<feature type="region of interest" description="Disordered" evidence="2">
    <location>
        <begin position="526"/>
        <end position="550"/>
    </location>
</feature>
<dbReference type="InterPro" id="IPR036709">
    <property type="entry name" value="Autotransporte_beta_dom_sf"/>
</dbReference>
<evidence type="ECO:0000259" key="3">
    <source>
        <dbReference type="PROSITE" id="PS51208"/>
    </source>
</evidence>
<reference evidence="4 5" key="1">
    <citation type="submission" date="2020-10" db="EMBL/GenBank/DDBJ databases">
        <title>Complete genome sequence of Cupriavidus basilensis CCUG 49340T.</title>
        <authorList>
            <person name="Salva-Serra F."/>
            <person name="Donoso R.A."/>
            <person name="Cho K.H."/>
            <person name="Yoo J.A."/>
            <person name="Lee K."/>
            <person name="Yoon S.-H."/>
            <person name="Perez-Pantoja D."/>
            <person name="Moore E.R.B."/>
        </authorList>
    </citation>
    <scope>NUCLEOTIDE SEQUENCE [LARGE SCALE GENOMIC DNA]</scope>
    <source>
        <strain evidence="5">CCUG 49340</strain>
    </source>
</reference>
<sequence>MVWNAATSSWVAVAETARGRGKPGRSRSARIGTVAAIALTSAGGVHAVTQSIVDGNGAGGWMVGVASQAAPTITSNATFTNFVTQGGAGSGGGAGLGGVFFVNSGANLTLNNVSFVQNVARGGDGGSTPDVSVSAQTIALSDKNATVSSVTAFQLTPTLVNNNGTIMVTGATMSSANPLVQAGELVSVGGTGSATTTISSVNGNAVTFGQPVAVDSQSVKSLTSAQLAAGTNVISAANFGALAISDIAIGMSVLGTGIPPGTTISNVTRDQNNAVTGITLSNAVTASGSQSLSLVNVTQFSASQFAVSGGGQVLTLPATGLGLSVGMTLSGDGIPAGTKILAINGNQVTLSQAISSSALQFSASLPATTVGQSTIQLTAVDSHLKVGTVVTGTGIPPNTTIVAIDPASGVVTLSNALTGKPTALTIQSISAQGARSLTLTTTSGLQVGMQVTGSGIPDGTTITSISGNVVTLSNDLAPGVAVSAFVASSPYSVGGSLNNIAATGTAGANGGNGVSGPQAIVYVTDGEGRSGTNGGSGKNGTGAAGGKGGNAGSGSNGIPFNYEMTEAVISATVDAVNNTSEAAAALATFPPAAALSAAHVAAAAKSYVDLGIAIANLAQWGVDLSNGTAGRGGDGGTGGGGGNGATFYGGGAGGNGGNGGTGALSITDGGNGGDGGAGGAGGFGAGGGSGGSAGLGGGTGNAADGSAGAGGKAGFGGGAGSDGDGLGGTGGSGYGGAIFVRSGGSLTLTGNVLFRDNTVLAGSSNNGGQAGQASGSDIFMMKGSNVLLAPGVGNTIRIEGQIADDSAASIASGGYAPGAGADLQIGGGGLVQLAGTNTYSGKTILTGGTLQADLGVGINSASSVVFNGAGSLPSGLTTSNAGTLLLNSDVTQRAGTAVPGQFIWNGAGGFAAGTAAGITVALGQTPSGATQNLQWGSSYLSANSTLVFGSEYSQGAVRFQNNIDLASNQGNIAVYGQYLGSQGNIAPDARYTAYMAGNITNGGLNVGAAGYNGTLYLTGQNQLSSFVLNGGLVSTIDDHANLGHLMQSTGGSVTIKGGTLVLGGAEKMTTVDVQAGGQIVAGAALTTGNVSNNGVISLVDGGTMQSVTNNAGATFATAGSLAVAGALANNATATVVQSGDVVAASVVNNGNWSVGGAQAIHTPTLTGNGVFAMAGAADTVTIDQSGNSTFAGTFTGNGGFAKDGAGTLTLTGASTNLGGTLVNAGTLDTTGGGTLADTGAVKIASGATFTAGTADLIGAVTNNGTFNVNAVQAVASVTNNGTANLNANLASAGTVTNNGIVNLSGDRSVATAGLAGGASGVINLAQATDVLHLTQSGASTYAGAIAGNGALEKLGTGTLTLTGANTYNGGTLVTAGTLDTTGGGTLADTGTVAIASGATFTAGTVDTIGAVTNSGTFNVNAAQTVAAVTNNGGATVAQSSDLAAGSVVNNGNWSVSGARAIHTPTLTGNGVFAMAGAADTVTIDQSGNATFAGTFTGNGGFAKDGAGTLTLTGASTNLGGTLVNAGTLDTTGGGTLADTGAVKIASGATFTAGTADVIGAVTNNGTFNVNTVQAVASVTNNGTANLNANLASVGKVTNNGTVNVSGDRSVATAGLAGGASGVVNVQPGSVLRLAQSGDSTYAGAIVGAGSMVKEGSGTLTLSRAAGSPAGAVNIGGTLVINQGVVALDGDAILSQSMNVAVNSSQGAVGTLKLISGNESIHALSGAGNIDLGANRLTVQQGGEFSGTVTGSGVFDVRGGSFNVNNTLASTDANSAFSLGGTTGTVSATVTSGSTLSFPLIQLNQGATLSVASGGAARATTIDLNSNALLSVGAQANVTSSTVNVFDSARLDVQGSLAAGTISVVSNNPGAVPSLHLGNAADPSVLGTVTASNTEIIGGVLSGNGSLSGNLVMGANSLLSPGNSPGRLQVENLTLGSGSTSKMEIANAAFNRVAGKDFDQVKVTGSLKIQDGATLNIANYNGGADVAFGEVIPLFAYTPGQLSGAFSTVQKGYGQEALFSLGTGSVIGLGSAGYSGFYQAVAKNANDSAILSGLAVNSAGNVKQFHGASLLDRLVTTLAAGGSTETVFAKFSPEAYTSLTEQGKQALFFSPGSDIAGDIGRTQQGVDASVFGGRRSADNAGYASYALKTDGLQGSYTGVLKNTVWKANLVVDDVSTSSSYLNGRSNGVTGSLSAATELPGGLGLHALARAAFSYYRSDLTRQTGNGSAKADGVSSDAWLGSIGLAHVFNGASLRLQTTLEVAPYSVRTNGFSEVNAASPSDALSVQQLKQSGAAFMLGMSLSGNVTDRFGFDTGFKIIRDSRRDHSVVASVATESANFTVRNPGFGQTQFSVKGALNYRLARDMQVGLGVYYFGGSDVQGKLSFDKRF</sequence>
<dbReference type="Proteomes" id="UP000397656">
    <property type="component" value="Chromosome 2"/>
</dbReference>
<name>A0A7M2H4C1_9BURK</name>
<dbReference type="EMBL" id="CP062804">
    <property type="protein sequence ID" value="QOT79688.1"/>
    <property type="molecule type" value="Genomic_DNA"/>
</dbReference>
<dbReference type="Gene3D" id="2.160.20.20">
    <property type="match status" value="2"/>
</dbReference>
<dbReference type="Pfam" id="PF13018">
    <property type="entry name" value="ESPR"/>
    <property type="match status" value="1"/>
</dbReference>
<dbReference type="SUPFAM" id="SSF103515">
    <property type="entry name" value="Autotransporter"/>
    <property type="match status" value="1"/>
</dbReference>
<proteinExistence type="predicted"/>
<feature type="domain" description="Autotransporter" evidence="3">
    <location>
        <begin position="2118"/>
        <end position="2387"/>
    </location>
</feature>
<dbReference type="Pfam" id="PF12951">
    <property type="entry name" value="PATR"/>
    <property type="match status" value="5"/>
</dbReference>
<dbReference type="InterPro" id="IPR012332">
    <property type="entry name" value="Autotransporter_pectin_lyase_C"/>
</dbReference>
<feature type="compositionally biased region" description="Gly residues" evidence="2">
    <location>
        <begin position="529"/>
        <end position="550"/>
    </location>
</feature>